<name>A0ABR9AYE0_9BACL</name>
<organism evidence="2 3">
    <name type="scientific">Paenibacillus arenosi</name>
    <dbReference type="NCBI Taxonomy" id="2774142"/>
    <lineage>
        <taxon>Bacteria</taxon>
        <taxon>Bacillati</taxon>
        <taxon>Bacillota</taxon>
        <taxon>Bacilli</taxon>
        <taxon>Bacillales</taxon>
        <taxon>Paenibacillaceae</taxon>
        <taxon>Paenibacillus</taxon>
    </lineage>
</organism>
<sequence length="279" mass="32044">MIHIGGRTYELVHEYRNAWNPDFFRERYSEVLERYDYILGDWGYNQLRLKGFFKEGHPKASKETAIASMMDYVNEYCNFGCAYFVLERVANKDGRTNVDWTELPTDAEQEGAAALEEVKLDGEGEAKPEGISIPVRSSMKEEGANETVAAGMMPNRSKRHARPERHERGRNRYNRSTREDKPQQGQGRQDQKERAEKADHLERHERTERNERSERPERSKPNRNRAKARSKSQVNPGTADSNKPNKPHAHKEGGPRRNGNAHRATPDPRPSNTSPSTTT</sequence>
<comment type="caution">
    <text evidence="2">The sequence shown here is derived from an EMBL/GenBank/DDBJ whole genome shotgun (WGS) entry which is preliminary data.</text>
</comment>
<reference evidence="2 3" key="1">
    <citation type="submission" date="2020-09" db="EMBL/GenBank/DDBJ databases">
        <title>Paenibacillus sp. CAU 1523 isolated from sand of Haeundae Beach.</title>
        <authorList>
            <person name="Kim W."/>
        </authorList>
    </citation>
    <scope>NUCLEOTIDE SEQUENCE [LARGE SCALE GENOMIC DNA]</scope>
    <source>
        <strain evidence="2 3">CAU 1523</strain>
    </source>
</reference>
<evidence type="ECO:0000313" key="2">
    <source>
        <dbReference type="EMBL" id="MBD8499156.1"/>
    </source>
</evidence>
<feature type="compositionally biased region" description="Basic and acidic residues" evidence="1">
    <location>
        <begin position="117"/>
        <end position="128"/>
    </location>
</feature>
<feature type="compositionally biased region" description="Low complexity" evidence="1">
    <location>
        <begin position="270"/>
        <end position="279"/>
    </location>
</feature>
<feature type="compositionally biased region" description="Polar residues" evidence="1">
    <location>
        <begin position="231"/>
        <end position="244"/>
    </location>
</feature>
<protein>
    <submittedName>
        <fullName evidence="2">DUF1027 domain-containing protein</fullName>
    </submittedName>
</protein>
<dbReference type="InterPro" id="IPR009370">
    <property type="entry name" value="YutD-like"/>
</dbReference>
<dbReference type="EMBL" id="JACYTN010000008">
    <property type="protein sequence ID" value="MBD8499156.1"/>
    <property type="molecule type" value="Genomic_DNA"/>
</dbReference>
<dbReference type="Proteomes" id="UP000634529">
    <property type="component" value="Unassembled WGS sequence"/>
</dbReference>
<keyword evidence="3" id="KW-1185">Reference proteome</keyword>
<evidence type="ECO:0000313" key="3">
    <source>
        <dbReference type="Proteomes" id="UP000634529"/>
    </source>
</evidence>
<feature type="region of interest" description="Disordered" evidence="1">
    <location>
        <begin position="117"/>
        <end position="279"/>
    </location>
</feature>
<feature type="compositionally biased region" description="Basic residues" evidence="1">
    <location>
        <begin position="221"/>
        <end position="230"/>
    </location>
</feature>
<dbReference type="InterPro" id="IPR038141">
    <property type="entry name" value="YutD-like_sf"/>
</dbReference>
<gene>
    <name evidence="2" type="ORF">IFO66_12650</name>
</gene>
<dbReference type="Pfam" id="PF06265">
    <property type="entry name" value="YutD-like"/>
    <property type="match status" value="1"/>
</dbReference>
<evidence type="ECO:0000256" key="1">
    <source>
        <dbReference type="SAM" id="MobiDB-lite"/>
    </source>
</evidence>
<accession>A0ABR9AYE0</accession>
<dbReference type="Gene3D" id="3.50.4.20">
    <property type="match status" value="1"/>
</dbReference>
<dbReference type="RefSeq" id="WP_192025494.1">
    <property type="nucleotide sequence ID" value="NZ_JACYTN010000008.1"/>
</dbReference>
<feature type="compositionally biased region" description="Basic residues" evidence="1">
    <location>
        <begin position="156"/>
        <end position="175"/>
    </location>
</feature>
<proteinExistence type="predicted"/>
<feature type="compositionally biased region" description="Basic and acidic residues" evidence="1">
    <location>
        <begin position="189"/>
        <end position="220"/>
    </location>
</feature>